<protein>
    <submittedName>
        <fullName evidence="1">Uncharacterized protein</fullName>
    </submittedName>
</protein>
<proteinExistence type="predicted"/>
<dbReference type="AlphaFoldDB" id="A0A6M3KYI8"/>
<dbReference type="EMBL" id="MT142693">
    <property type="protein sequence ID" value="QJA87277.1"/>
    <property type="molecule type" value="Genomic_DNA"/>
</dbReference>
<evidence type="ECO:0000313" key="1">
    <source>
        <dbReference type="EMBL" id="QJA87277.1"/>
    </source>
</evidence>
<name>A0A6M3KYI8_9ZZZZ</name>
<organism evidence="1">
    <name type="scientific">viral metagenome</name>
    <dbReference type="NCBI Taxonomy" id="1070528"/>
    <lineage>
        <taxon>unclassified sequences</taxon>
        <taxon>metagenomes</taxon>
        <taxon>organismal metagenomes</taxon>
    </lineage>
</organism>
<reference evidence="1" key="1">
    <citation type="submission" date="2020-03" db="EMBL/GenBank/DDBJ databases">
        <title>The deep terrestrial virosphere.</title>
        <authorList>
            <person name="Holmfeldt K."/>
            <person name="Nilsson E."/>
            <person name="Simone D."/>
            <person name="Lopez-Fernandez M."/>
            <person name="Wu X."/>
            <person name="de Brujin I."/>
            <person name="Lundin D."/>
            <person name="Andersson A."/>
            <person name="Bertilsson S."/>
            <person name="Dopson M."/>
        </authorList>
    </citation>
    <scope>NUCLEOTIDE SEQUENCE</scope>
    <source>
        <strain evidence="1">MM415B03023</strain>
    </source>
</reference>
<sequence>MSAVPREETDMDILDRVLLSQRAVDAWIAACDQAATACHAAGLLGGEPPPDEVAEVQVDGTLLILGRIAGMELRLTVPVGEWAWAPGDVQ</sequence>
<gene>
    <name evidence="1" type="ORF">MM415B03023_0011</name>
</gene>
<accession>A0A6M3KYI8</accession>